<keyword evidence="5 6" id="KW-0472">Membrane</keyword>
<feature type="transmembrane region" description="Helical" evidence="6">
    <location>
        <begin position="182"/>
        <end position="200"/>
    </location>
</feature>
<dbReference type="GO" id="GO:0016780">
    <property type="term" value="F:phosphotransferase activity, for other substituted phosphate groups"/>
    <property type="evidence" value="ECO:0007669"/>
    <property type="project" value="InterPro"/>
</dbReference>
<comment type="subcellular location">
    <subcellularLocation>
        <location evidence="1">Membrane</location>
        <topology evidence="1">Multi-pass membrane protein</topology>
    </subcellularLocation>
</comment>
<dbReference type="InterPro" id="IPR000715">
    <property type="entry name" value="Glycosyl_transferase_4"/>
</dbReference>
<evidence type="ECO:0000256" key="2">
    <source>
        <dbReference type="ARBA" id="ARBA00022679"/>
    </source>
</evidence>
<sequence length="358" mass="38719">MVVIDIVKVIVPAALAFCIGIGTTPLLTHYLYKHQAWKKKAGKGVGYGGGATPIFDALHKEKDTGTPRLGGVVIWGSVFLTISGIWFLNFFFDGALFNKLEFLSRSQTWLPFVALMVGALVGFIDDLLVIRGTGSHFAGGLPLMHRLLVAGAVALFAAWWFYTKLDISSIHIPFDGPLELGIFFIPFFVLVAIAIYASGVIDGIDGLSGGVFASIFTAYAGIAFYQQQIDLAAFCATVVGGILAFLWFNIPPARFYMTETGIMGLTMALTVVAFMTDTLGEGSGVLVLPIIGFLLVITVASNIIQVISKKLYGKKVFRVAPIHHHFEAIGWPGYKVTMRYWILSIIFGIVGVIIALVG</sequence>
<dbReference type="Pfam" id="PF00953">
    <property type="entry name" value="Glycos_transf_4"/>
    <property type="match status" value="1"/>
</dbReference>
<comment type="caution">
    <text evidence="7">The sequence shown here is derived from an EMBL/GenBank/DDBJ whole genome shotgun (WGS) entry which is preliminary data.</text>
</comment>
<evidence type="ECO:0008006" key="9">
    <source>
        <dbReference type="Google" id="ProtNLM"/>
    </source>
</evidence>
<name>A0A1F6CZ20_9BACT</name>
<dbReference type="AlphaFoldDB" id="A0A1F6CZ20"/>
<dbReference type="GO" id="GO:0005886">
    <property type="term" value="C:plasma membrane"/>
    <property type="evidence" value="ECO:0007669"/>
    <property type="project" value="TreeGrafter"/>
</dbReference>
<dbReference type="PANTHER" id="PTHR22926">
    <property type="entry name" value="PHOSPHO-N-ACETYLMURAMOYL-PENTAPEPTIDE-TRANSFERASE"/>
    <property type="match status" value="1"/>
</dbReference>
<dbReference type="GO" id="GO:0071555">
    <property type="term" value="P:cell wall organization"/>
    <property type="evidence" value="ECO:0007669"/>
    <property type="project" value="TreeGrafter"/>
</dbReference>
<accession>A0A1F6CZ20</accession>
<feature type="transmembrane region" description="Helical" evidence="6">
    <location>
        <begin position="112"/>
        <end position="131"/>
    </location>
</feature>
<feature type="transmembrane region" description="Helical" evidence="6">
    <location>
        <begin position="69"/>
        <end position="92"/>
    </location>
</feature>
<organism evidence="7 8">
    <name type="scientific">Candidatus Kaiserbacteria bacterium RIFCSPHIGHO2_02_FULL_49_11</name>
    <dbReference type="NCBI Taxonomy" id="1798489"/>
    <lineage>
        <taxon>Bacteria</taxon>
        <taxon>Candidatus Kaiseribacteriota</taxon>
    </lineage>
</organism>
<evidence type="ECO:0000256" key="6">
    <source>
        <dbReference type="SAM" id="Phobius"/>
    </source>
</evidence>
<evidence type="ECO:0000256" key="5">
    <source>
        <dbReference type="ARBA" id="ARBA00023136"/>
    </source>
</evidence>
<feature type="transmembrane region" description="Helical" evidence="6">
    <location>
        <begin position="231"/>
        <end position="250"/>
    </location>
</feature>
<keyword evidence="2" id="KW-0808">Transferase</keyword>
<evidence type="ECO:0000256" key="3">
    <source>
        <dbReference type="ARBA" id="ARBA00022692"/>
    </source>
</evidence>
<keyword evidence="4 6" id="KW-1133">Transmembrane helix</keyword>
<gene>
    <name evidence="7" type="ORF">A3D62_00500</name>
</gene>
<feature type="transmembrane region" description="Helical" evidence="6">
    <location>
        <begin position="6"/>
        <end position="32"/>
    </location>
</feature>
<dbReference type="EMBL" id="MFLC01000039">
    <property type="protein sequence ID" value="OGG54395.1"/>
    <property type="molecule type" value="Genomic_DNA"/>
</dbReference>
<feature type="transmembrane region" description="Helical" evidence="6">
    <location>
        <begin position="340"/>
        <end position="357"/>
    </location>
</feature>
<dbReference type="Proteomes" id="UP000177659">
    <property type="component" value="Unassembled WGS sequence"/>
</dbReference>
<reference evidence="7 8" key="1">
    <citation type="journal article" date="2016" name="Nat. Commun.">
        <title>Thousands of microbial genomes shed light on interconnected biogeochemical processes in an aquifer system.</title>
        <authorList>
            <person name="Anantharaman K."/>
            <person name="Brown C.T."/>
            <person name="Hug L.A."/>
            <person name="Sharon I."/>
            <person name="Castelle C.J."/>
            <person name="Probst A.J."/>
            <person name="Thomas B.C."/>
            <person name="Singh A."/>
            <person name="Wilkins M.J."/>
            <person name="Karaoz U."/>
            <person name="Brodie E.L."/>
            <person name="Williams K.H."/>
            <person name="Hubbard S.S."/>
            <person name="Banfield J.F."/>
        </authorList>
    </citation>
    <scope>NUCLEOTIDE SEQUENCE [LARGE SCALE GENOMIC DNA]</scope>
</reference>
<evidence type="ECO:0000313" key="8">
    <source>
        <dbReference type="Proteomes" id="UP000177659"/>
    </source>
</evidence>
<feature type="transmembrane region" description="Helical" evidence="6">
    <location>
        <begin position="143"/>
        <end position="162"/>
    </location>
</feature>
<feature type="transmembrane region" description="Helical" evidence="6">
    <location>
        <begin position="262"/>
        <end position="280"/>
    </location>
</feature>
<evidence type="ECO:0000313" key="7">
    <source>
        <dbReference type="EMBL" id="OGG54395.1"/>
    </source>
</evidence>
<evidence type="ECO:0000256" key="4">
    <source>
        <dbReference type="ARBA" id="ARBA00022989"/>
    </source>
</evidence>
<feature type="transmembrane region" description="Helical" evidence="6">
    <location>
        <begin position="286"/>
        <end position="308"/>
    </location>
</feature>
<dbReference type="GO" id="GO:0044038">
    <property type="term" value="P:cell wall macromolecule biosynthetic process"/>
    <property type="evidence" value="ECO:0007669"/>
    <property type="project" value="TreeGrafter"/>
</dbReference>
<evidence type="ECO:0000256" key="1">
    <source>
        <dbReference type="ARBA" id="ARBA00004141"/>
    </source>
</evidence>
<keyword evidence="3 6" id="KW-0812">Transmembrane</keyword>
<protein>
    <recommendedName>
        <fullName evidence="9">Phospho-N-acetylmuramoyl-pentapeptide-transferase</fullName>
    </recommendedName>
</protein>
<dbReference type="PANTHER" id="PTHR22926:SF5">
    <property type="entry name" value="PHOSPHO-N-ACETYLMURAMOYL-PENTAPEPTIDE-TRANSFERASE HOMOLOG"/>
    <property type="match status" value="1"/>
</dbReference>
<feature type="transmembrane region" description="Helical" evidence="6">
    <location>
        <begin position="207"/>
        <end position="225"/>
    </location>
</feature>
<proteinExistence type="predicted"/>